<name>A0AAD7CVP4_MYCRO</name>
<dbReference type="Gene3D" id="1.10.510.10">
    <property type="entry name" value="Transferase(Phosphotransferase) domain 1"/>
    <property type="match status" value="1"/>
</dbReference>
<organism evidence="2 3">
    <name type="scientific">Mycena rosella</name>
    <name type="common">Pink bonnet</name>
    <name type="synonym">Agaricus rosellus</name>
    <dbReference type="NCBI Taxonomy" id="1033263"/>
    <lineage>
        <taxon>Eukaryota</taxon>
        <taxon>Fungi</taxon>
        <taxon>Dikarya</taxon>
        <taxon>Basidiomycota</taxon>
        <taxon>Agaricomycotina</taxon>
        <taxon>Agaricomycetes</taxon>
        <taxon>Agaricomycetidae</taxon>
        <taxon>Agaricales</taxon>
        <taxon>Marasmiineae</taxon>
        <taxon>Mycenaceae</taxon>
        <taxon>Mycena</taxon>
    </lineage>
</organism>
<dbReference type="InterPro" id="IPR000719">
    <property type="entry name" value="Prot_kinase_dom"/>
</dbReference>
<dbReference type="EMBL" id="JARKIE010000222">
    <property type="protein sequence ID" value="KAJ7664707.1"/>
    <property type="molecule type" value="Genomic_DNA"/>
</dbReference>
<accession>A0AAD7CVP4</accession>
<evidence type="ECO:0000313" key="2">
    <source>
        <dbReference type="EMBL" id="KAJ7664707.1"/>
    </source>
</evidence>
<evidence type="ECO:0000259" key="1">
    <source>
        <dbReference type="PROSITE" id="PS50011"/>
    </source>
</evidence>
<dbReference type="InterPro" id="IPR011009">
    <property type="entry name" value="Kinase-like_dom_sf"/>
</dbReference>
<dbReference type="PROSITE" id="PS50011">
    <property type="entry name" value="PROTEIN_KINASE_DOM"/>
    <property type="match status" value="1"/>
</dbReference>
<sequence length="317" mass="35562">MSESVRAVSPLCLPPAPFSLYDTDAVVEYHAKLEAARELALRNGLESGLSFVFDLVIPPANHLPGARNLPQFPAQSRPISLRLDQPLQSGPDKLSQVWTAVGEFPGANGEPQTTVVLKIIQPSMCRYPAVDDIWRDNYIFPEDFAVEEEWAYNHLADKQGLSIPYFFGLHTIITPSTESAWVLVLEYIPGQTLAAYLELPNKSYSDSCDILKRSIDTLTDFMAGGWAHGDLEPRNIVVAGSPGARTIVLVDIYSAIWLQPHQSRLEFPQQRRILYATIYSFLNDPDGEIQLWAEHNMDAEVWDPKRFCSLMATLDSW</sequence>
<dbReference type="Proteomes" id="UP001221757">
    <property type="component" value="Unassembled WGS sequence"/>
</dbReference>
<protein>
    <recommendedName>
        <fullName evidence="1">Protein kinase domain-containing protein</fullName>
    </recommendedName>
</protein>
<comment type="caution">
    <text evidence="2">The sequence shown here is derived from an EMBL/GenBank/DDBJ whole genome shotgun (WGS) entry which is preliminary data.</text>
</comment>
<proteinExistence type="predicted"/>
<dbReference type="SUPFAM" id="SSF56112">
    <property type="entry name" value="Protein kinase-like (PK-like)"/>
    <property type="match status" value="1"/>
</dbReference>
<reference evidence="2" key="1">
    <citation type="submission" date="2023-03" db="EMBL/GenBank/DDBJ databases">
        <title>Massive genome expansion in bonnet fungi (Mycena s.s.) driven by repeated elements and novel gene families across ecological guilds.</title>
        <authorList>
            <consortium name="Lawrence Berkeley National Laboratory"/>
            <person name="Harder C.B."/>
            <person name="Miyauchi S."/>
            <person name="Viragh M."/>
            <person name="Kuo A."/>
            <person name="Thoen E."/>
            <person name="Andreopoulos B."/>
            <person name="Lu D."/>
            <person name="Skrede I."/>
            <person name="Drula E."/>
            <person name="Henrissat B."/>
            <person name="Morin E."/>
            <person name="Kohler A."/>
            <person name="Barry K."/>
            <person name="LaButti K."/>
            <person name="Morin E."/>
            <person name="Salamov A."/>
            <person name="Lipzen A."/>
            <person name="Mereny Z."/>
            <person name="Hegedus B."/>
            <person name="Baldrian P."/>
            <person name="Stursova M."/>
            <person name="Weitz H."/>
            <person name="Taylor A."/>
            <person name="Grigoriev I.V."/>
            <person name="Nagy L.G."/>
            <person name="Martin F."/>
            <person name="Kauserud H."/>
        </authorList>
    </citation>
    <scope>NUCLEOTIDE SEQUENCE</scope>
    <source>
        <strain evidence="2">CBHHK067</strain>
    </source>
</reference>
<evidence type="ECO:0000313" key="3">
    <source>
        <dbReference type="Proteomes" id="UP001221757"/>
    </source>
</evidence>
<dbReference type="GO" id="GO:0004672">
    <property type="term" value="F:protein kinase activity"/>
    <property type="evidence" value="ECO:0007669"/>
    <property type="project" value="InterPro"/>
</dbReference>
<gene>
    <name evidence="2" type="ORF">B0H17DRAFT_1091696</name>
</gene>
<feature type="domain" description="Protein kinase" evidence="1">
    <location>
        <begin position="83"/>
        <end position="317"/>
    </location>
</feature>
<dbReference type="GO" id="GO:0005524">
    <property type="term" value="F:ATP binding"/>
    <property type="evidence" value="ECO:0007669"/>
    <property type="project" value="InterPro"/>
</dbReference>
<dbReference type="AlphaFoldDB" id="A0AAD7CVP4"/>
<keyword evidence="3" id="KW-1185">Reference proteome</keyword>